<dbReference type="EMBL" id="LGST01000004">
    <property type="protein sequence ID" value="KNE02297.1"/>
    <property type="molecule type" value="Genomic_DNA"/>
</dbReference>
<keyword evidence="1" id="KW-0812">Transmembrane</keyword>
<reference evidence="3" key="1">
    <citation type="journal article" date="2015" name="BMC Genomics">
        <title>Draft genome of a commonly misdiagnosed multidrug resistant pathogen Candida auris.</title>
        <authorList>
            <person name="Chatterjee S."/>
            <person name="Alampalli S.V."/>
            <person name="Nageshan R.K."/>
            <person name="Chettiar S.T."/>
            <person name="Joshi S."/>
            <person name="Tatu U.S."/>
        </authorList>
    </citation>
    <scope>NUCLEOTIDE SEQUENCE [LARGE SCALE GENOMIC DNA]</scope>
    <source>
        <strain evidence="3">6684</strain>
    </source>
</reference>
<accession>A0A0L0P7F4</accession>
<dbReference type="VEuPathDB" id="FungiDB:QG37_00550"/>
<evidence type="ECO:0000313" key="3">
    <source>
        <dbReference type="Proteomes" id="UP000037122"/>
    </source>
</evidence>
<name>A0A0L0P7F4_CANAR</name>
<dbReference type="Proteomes" id="UP000037122">
    <property type="component" value="Unassembled WGS sequence"/>
</dbReference>
<protein>
    <submittedName>
        <fullName evidence="2">Uncharacterized protein</fullName>
    </submittedName>
</protein>
<sequence>MESARSTLAILGYHASQPALQNLNRNRKRYKAEFEEQLTNQMLLLDQYALILAQLSFLRLVFVFCFAVVLVVASPALA</sequence>
<proteinExistence type="predicted"/>
<organism evidence="2 3">
    <name type="scientific">Candidozyma auris</name>
    <name type="common">Yeast</name>
    <name type="synonym">Candida auris</name>
    <dbReference type="NCBI Taxonomy" id="498019"/>
    <lineage>
        <taxon>Eukaryota</taxon>
        <taxon>Fungi</taxon>
        <taxon>Dikarya</taxon>
        <taxon>Ascomycota</taxon>
        <taxon>Saccharomycotina</taxon>
        <taxon>Pichiomycetes</taxon>
        <taxon>Metschnikowiaceae</taxon>
        <taxon>Candidozyma</taxon>
    </lineage>
</organism>
<keyword evidence="1" id="KW-1133">Transmembrane helix</keyword>
<evidence type="ECO:0000256" key="1">
    <source>
        <dbReference type="SAM" id="Phobius"/>
    </source>
</evidence>
<feature type="transmembrane region" description="Helical" evidence="1">
    <location>
        <begin position="48"/>
        <end position="73"/>
    </location>
</feature>
<evidence type="ECO:0000313" key="2">
    <source>
        <dbReference type="EMBL" id="KNE02297.1"/>
    </source>
</evidence>
<comment type="caution">
    <text evidence="2">The sequence shown here is derived from an EMBL/GenBank/DDBJ whole genome shotgun (WGS) entry which is preliminary data.</text>
</comment>
<gene>
    <name evidence="2" type="ORF">QG37_00550</name>
</gene>
<keyword evidence="1" id="KW-0472">Membrane</keyword>
<dbReference type="AlphaFoldDB" id="A0A0L0P7F4"/>